<accession>A0AAN8XAW4</accession>
<organism evidence="2 3">
    <name type="scientific">Halocaridina rubra</name>
    <name type="common">Hawaiian red shrimp</name>
    <dbReference type="NCBI Taxonomy" id="373956"/>
    <lineage>
        <taxon>Eukaryota</taxon>
        <taxon>Metazoa</taxon>
        <taxon>Ecdysozoa</taxon>
        <taxon>Arthropoda</taxon>
        <taxon>Crustacea</taxon>
        <taxon>Multicrustacea</taxon>
        <taxon>Malacostraca</taxon>
        <taxon>Eumalacostraca</taxon>
        <taxon>Eucarida</taxon>
        <taxon>Decapoda</taxon>
        <taxon>Pleocyemata</taxon>
        <taxon>Caridea</taxon>
        <taxon>Atyoidea</taxon>
        <taxon>Atyidae</taxon>
        <taxon>Halocaridina</taxon>
    </lineage>
</organism>
<dbReference type="AlphaFoldDB" id="A0AAN8XAW4"/>
<keyword evidence="3" id="KW-1185">Reference proteome</keyword>
<evidence type="ECO:0000256" key="1">
    <source>
        <dbReference type="SAM" id="MobiDB-lite"/>
    </source>
</evidence>
<name>A0AAN8XAW4_HALRR</name>
<gene>
    <name evidence="2" type="ORF">SK128_020882</name>
</gene>
<feature type="region of interest" description="Disordered" evidence="1">
    <location>
        <begin position="1"/>
        <end position="21"/>
    </location>
</feature>
<protein>
    <submittedName>
        <fullName evidence="2">Uncharacterized protein</fullName>
    </submittedName>
</protein>
<reference evidence="2 3" key="1">
    <citation type="submission" date="2023-11" db="EMBL/GenBank/DDBJ databases">
        <title>Halocaridina rubra genome assembly.</title>
        <authorList>
            <person name="Smith C."/>
        </authorList>
    </citation>
    <scope>NUCLEOTIDE SEQUENCE [LARGE SCALE GENOMIC DNA]</scope>
    <source>
        <strain evidence="2">EP-1</strain>
        <tissue evidence="2">Whole</tissue>
    </source>
</reference>
<comment type="caution">
    <text evidence="2">The sequence shown here is derived from an EMBL/GenBank/DDBJ whole genome shotgun (WGS) entry which is preliminary data.</text>
</comment>
<evidence type="ECO:0000313" key="3">
    <source>
        <dbReference type="Proteomes" id="UP001381693"/>
    </source>
</evidence>
<evidence type="ECO:0000313" key="2">
    <source>
        <dbReference type="EMBL" id="KAK7079361.1"/>
    </source>
</evidence>
<sequence>MKTKAERKIVPSPKKKKVSAHAGVGKEYEYSVGGVEADYPILPNFLTRNNGNKSRGWES</sequence>
<dbReference type="Proteomes" id="UP001381693">
    <property type="component" value="Unassembled WGS sequence"/>
</dbReference>
<dbReference type="EMBL" id="JAXCGZ010007372">
    <property type="protein sequence ID" value="KAK7079361.1"/>
    <property type="molecule type" value="Genomic_DNA"/>
</dbReference>
<proteinExistence type="predicted"/>